<protein>
    <recommendedName>
        <fullName evidence="2">Cyclic nucleotide-binding domain-containing protein</fullName>
    </recommendedName>
</protein>
<dbReference type="EMBL" id="VJMJ01000194">
    <property type="protein sequence ID" value="KAF0727448.1"/>
    <property type="molecule type" value="Genomic_DNA"/>
</dbReference>
<feature type="region of interest" description="Disordered" evidence="1">
    <location>
        <begin position="1"/>
        <end position="21"/>
    </location>
</feature>
<evidence type="ECO:0000259" key="2">
    <source>
        <dbReference type="PROSITE" id="PS50042"/>
    </source>
</evidence>
<evidence type="ECO:0000313" key="3">
    <source>
        <dbReference type="EMBL" id="KAF0727448.1"/>
    </source>
</evidence>
<dbReference type="PROSITE" id="PS50042">
    <property type="entry name" value="CNMP_BINDING_3"/>
    <property type="match status" value="2"/>
</dbReference>
<feature type="domain" description="Cyclic nucleotide-binding" evidence="2">
    <location>
        <begin position="163"/>
        <end position="325"/>
    </location>
</feature>
<proteinExistence type="predicted"/>
<dbReference type="VEuPathDB" id="FungiDB:AeMF1_008583"/>
<name>A0A6G0WJQ8_9STRA</name>
<dbReference type="CDD" id="cd00038">
    <property type="entry name" value="CAP_ED"/>
    <property type="match status" value="1"/>
</dbReference>
<sequence length="547" mass="61557">MKQRGSLRRSSTICSPAEKADMAEQIRAQYIKERLGSISAPRKSSAVAPPPDDPNARPLPRHRVNTLSKVKGVEYLQGGRQVMPPLTLHGRILTNVDPRSRERAQKRWDTLRDVVSRTPELTRITQKLQESIRILKMPPSERKDTDIAHLYSWLMSQENLSSLFQTMPEKMGKNICRELEFLHLRSNDVIVHQGDIGCTCFILISGLVSVFVRSPDEQLRWTQQGLRDLYPPDPSIGIYAAAAAAAEEEAERGCATTQKTPHCHTGRQLDKAHFGSKVATLKPGATFGEICLIEPDSRRTATVAVDAACSSANFIVLSSSSYTKMTTSQRTEGSVAEHIEFLHQMYMFRTWSKMQLMRLASSMRYMVFPPQQYIQRRNAETEYFFMILSGEAREVTSLVFNQPVEAPPTTTGPTAIVPRAASAGATSSGSRRKMAQHKVTVELTSIGKYDVACEHLIEAKKTHQTSPVDIRAETTVVALGLSKKLFHLYISGQPNQKHVTHTIKVLEHVSEARHRWRNARIHQATMYPDLLVKMYTSPWKDRLESLL</sequence>
<dbReference type="PANTHER" id="PTHR23011">
    <property type="entry name" value="CYCLIC NUCLEOTIDE-BINDING DOMAIN CONTAINING PROTEIN"/>
    <property type="match status" value="1"/>
</dbReference>
<dbReference type="InterPro" id="IPR014710">
    <property type="entry name" value="RmlC-like_jellyroll"/>
</dbReference>
<feature type="domain" description="Cyclic nucleotide-binding" evidence="2">
    <location>
        <begin position="347"/>
        <end position="393"/>
    </location>
</feature>
<accession>A0A6G0WJQ8</accession>
<feature type="region of interest" description="Disordered" evidence="1">
    <location>
        <begin position="34"/>
        <end position="61"/>
    </location>
</feature>
<comment type="caution">
    <text evidence="3">The sequence shown here is derived from an EMBL/GenBank/DDBJ whole genome shotgun (WGS) entry which is preliminary data.</text>
</comment>
<dbReference type="InterPro" id="IPR000595">
    <property type="entry name" value="cNMP-bd_dom"/>
</dbReference>
<dbReference type="InterPro" id="IPR018490">
    <property type="entry name" value="cNMP-bd_dom_sf"/>
</dbReference>
<dbReference type="PANTHER" id="PTHR23011:SF28">
    <property type="entry name" value="CYCLIC NUCLEOTIDE-BINDING DOMAIN CONTAINING PROTEIN"/>
    <property type="match status" value="1"/>
</dbReference>
<dbReference type="Proteomes" id="UP000481153">
    <property type="component" value="Unassembled WGS sequence"/>
</dbReference>
<reference evidence="3 4" key="1">
    <citation type="submission" date="2019-07" db="EMBL/GenBank/DDBJ databases">
        <title>Genomics analysis of Aphanomyces spp. identifies a new class of oomycete effector associated with host adaptation.</title>
        <authorList>
            <person name="Gaulin E."/>
        </authorList>
    </citation>
    <scope>NUCLEOTIDE SEQUENCE [LARGE SCALE GENOMIC DNA]</scope>
    <source>
        <strain evidence="3 4">ATCC 201684</strain>
    </source>
</reference>
<dbReference type="AlphaFoldDB" id="A0A6G0WJQ8"/>
<gene>
    <name evidence="3" type="ORF">Ae201684_014470</name>
</gene>
<evidence type="ECO:0000256" key="1">
    <source>
        <dbReference type="SAM" id="MobiDB-lite"/>
    </source>
</evidence>
<organism evidence="3 4">
    <name type="scientific">Aphanomyces euteiches</name>
    <dbReference type="NCBI Taxonomy" id="100861"/>
    <lineage>
        <taxon>Eukaryota</taxon>
        <taxon>Sar</taxon>
        <taxon>Stramenopiles</taxon>
        <taxon>Oomycota</taxon>
        <taxon>Saprolegniomycetes</taxon>
        <taxon>Saprolegniales</taxon>
        <taxon>Verrucalvaceae</taxon>
        <taxon>Aphanomyces</taxon>
    </lineage>
</organism>
<evidence type="ECO:0000313" key="4">
    <source>
        <dbReference type="Proteomes" id="UP000481153"/>
    </source>
</evidence>
<dbReference type="Gene3D" id="2.60.120.10">
    <property type="entry name" value="Jelly Rolls"/>
    <property type="match status" value="2"/>
</dbReference>
<dbReference type="SUPFAM" id="SSF51206">
    <property type="entry name" value="cAMP-binding domain-like"/>
    <property type="match status" value="2"/>
</dbReference>
<keyword evidence="4" id="KW-1185">Reference proteome</keyword>